<evidence type="ECO:0000256" key="1">
    <source>
        <dbReference type="ARBA" id="ARBA00004173"/>
    </source>
</evidence>
<dbReference type="SMART" id="SM00244">
    <property type="entry name" value="PHB"/>
    <property type="match status" value="1"/>
</dbReference>
<dbReference type="Pfam" id="PF01145">
    <property type="entry name" value="Band_7"/>
    <property type="match status" value="1"/>
</dbReference>
<dbReference type="OrthoDB" id="434619at2759"/>
<organism evidence="5">
    <name type="scientific">Notodromas monacha</name>
    <dbReference type="NCBI Taxonomy" id="399045"/>
    <lineage>
        <taxon>Eukaryota</taxon>
        <taxon>Metazoa</taxon>
        <taxon>Ecdysozoa</taxon>
        <taxon>Arthropoda</taxon>
        <taxon>Crustacea</taxon>
        <taxon>Oligostraca</taxon>
        <taxon>Ostracoda</taxon>
        <taxon>Podocopa</taxon>
        <taxon>Podocopida</taxon>
        <taxon>Cypridocopina</taxon>
        <taxon>Cypridoidea</taxon>
        <taxon>Cyprididae</taxon>
        <taxon>Notodromas</taxon>
    </lineage>
</organism>
<evidence type="ECO:0000256" key="3">
    <source>
        <dbReference type="ARBA" id="ARBA00023128"/>
    </source>
</evidence>
<gene>
    <name evidence="5" type="ORF">NMOB1V02_LOCUS2377</name>
</gene>
<dbReference type="AlphaFoldDB" id="A0A7R9BFW1"/>
<dbReference type="CDD" id="cd08829">
    <property type="entry name" value="SPFH_paraslipin"/>
    <property type="match status" value="1"/>
</dbReference>
<dbReference type="Proteomes" id="UP000678499">
    <property type="component" value="Unassembled WGS sequence"/>
</dbReference>
<dbReference type="PANTHER" id="PTHR43327">
    <property type="entry name" value="STOMATIN-LIKE PROTEIN 2, MITOCHONDRIAL"/>
    <property type="match status" value="1"/>
</dbReference>
<dbReference type="InterPro" id="IPR050710">
    <property type="entry name" value="Band7/mec-2_domain"/>
</dbReference>
<dbReference type="SUPFAM" id="SSF117892">
    <property type="entry name" value="Band 7/SPFH domain"/>
    <property type="match status" value="1"/>
</dbReference>
<dbReference type="EMBL" id="OA882304">
    <property type="protein sequence ID" value="CAD7274546.1"/>
    <property type="molecule type" value="Genomic_DNA"/>
</dbReference>
<name>A0A7R9BFW1_9CRUS</name>
<dbReference type="PRINTS" id="PR00721">
    <property type="entry name" value="STOMATIN"/>
</dbReference>
<keyword evidence="3" id="KW-0496">Mitochondrion</keyword>
<dbReference type="GO" id="GO:0007005">
    <property type="term" value="P:mitochondrion organization"/>
    <property type="evidence" value="ECO:0007669"/>
    <property type="project" value="TreeGrafter"/>
</dbReference>
<comment type="similarity">
    <text evidence="2">Belongs to the band 7/mec-2 family.</text>
</comment>
<evidence type="ECO:0000256" key="2">
    <source>
        <dbReference type="ARBA" id="ARBA00008164"/>
    </source>
</evidence>
<reference evidence="5" key="1">
    <citation type="submission" date="2020-11" db="EMBL/GenBank/DDBJ databases">
        <authorList>
            <person name="Tran Van P."/>
        </authorList>
    </citation>
    <scope>NUCLEOTIDE SEQUENCE</scope>
</reference>
<proteinExistence type="inferred from homology"/>
<evidence type="ECO:0000313" key="5">
    <source>
        <dbReference type="EMBL" id="CAD7274546.1"/>
    </source>
</evidence>
<accession>A0A7R9BFW1</accession>
<dbReference type="Pfam" id="PF16200">
    <property type="entry name" value="Band_7_C"/>
    <property type="match status" value="1"/>
</dbReference>
<keyword evidence="6" id="KW-1185">Reference proteome</keyword>
<feature type="domain" description="Band 7" evidence="4">
    <location>
        <begin position="49"/>
        <end position="207"/>
    </location>
</feature>
<dbReference type="FunFam" id="3.30.479.30:FF:000008">
    <property type="entry name" value="Stomatin-like protein 2, mitochondrial"/>
    <property type="match status" value="1"/>
</dbReference>
<dbReference type="Gene3D" id="3.30.479.30">
    <property type="entry name" value="Band 7 domain"/>
    <property type="match status" value="1"/>
</dbReference>
<dbReference type="PANTHER" id="PTHR43327:SF10">
    <property type="entry name" value="STOMATIN-LIKE PROTEIN 2, MITOCHONDRIAL"/>
    <property type="match status" value="1"/>
</dbReference>
<dbReference type="InterPro" id="IPR001107">
    <property type="entry name" value="Band_7"/>
</dbReference>
<dbReference type="InterPro" id="IPR036013">
    <property type="entry name" value="Band_7/SPFH_dom_sf"/>
</dbReference>
<dbReference type="InterPro" id="IPR001972">
    <property type="entry name" value="Stomatin_HflK_fam"/>
</dbReference>
<evidence type="ECO:0000259" key="4">
    <source>
        <dbReference type="SMART" id="SM00244"/>
    </source>
</evidence>
<dbReference type="EMBL" id="CAJPEX010000267">
    <property type="protein sequence ID" value="CAG0914698.1"/>
    <property type="molecule type" value="Genomic_DNA"/>
</dbReference>
<dbReference type="GO" id="GO:0016020">
    <property type="term" value="C:membrane"/>
    <property type="evidence" value="ECO:0007669"/>
    <property type="project" value="InterPro"/>
</dbReference>
<dbReference type="InterPro" id="IPR032435">
    <property type="entry name" value="STML2-like_C"/>
</dbReference>
<dbReference type="GO" id="GO:0005739">
    <property type="term" value="C:mitochondrion"/>
    <property type="evidence" value="ECO:0007669"/>
    <property type="project" value="UniProtKB-SubCell"/>
</dbReference>
<evidence type="ECO:0000313" key="6">
    <source>
        <dbReference type="Proteomes" id="UP000678499"/>
    </source>
</evidence>
<protein>
    <recommendedName>
        <fullName evidence="4">Band 7 domain-containing protein</fullName>
    </recommendedName>
</protein>
<comment type="subcellular location">
    <subcellularLocation>
        <location evidence="1">Mitochondrion</location>
    </subcellularLocation>
</comment>
<sequence length="361" mass="39734">MAGTLAVETSHLLRNCAKGSPLLRSIRSSLSTGKPLQSVRFASRMPMNTGVLFVPQQEAWVVERMGRFYRILQPGVNVLIPMIDKIRYVQSLKEIAIDIPKQAAITSDNVTLNLDGVLYLRVTNPYKASYGVEDPEFAITQIAQTSMRSEIGKIPLDNVFRERESLNLAIVEIINKASDSWGIACLRYEIRDIKLPTRVQEAMQMQVEAERKKRAAILESEGIKEAEINVAEGRKQSRILASEADKQEQMNRAEGEASAIKARASAKADALKVVAERLRGSYGMDAASLSIAEQYVAAFGKLAKASNTLILPSNSSDVPAMVTQAMMAYKTISGASLAEKLIDEEEKQLGGWENRQEAGKS</sequence>